<dbReference type="InterPro" id="IPR011340">
    <property type="entry name" value="Cys_dSase-rel"/>
</dbReference>
<dbReference type="InterPro" id="IPR015421">
    <property type="entry name" value="PyrdxlP-dep_Trfase_major"/>
</dbReference>
<reference evidence="3" key="1">
    <citation type="journal article" date="2013" name="Genome Announc.">
        <title>Draft Genome Sequence of Agarivorans albus Strain MKT 106T, an Agarolytic Marine Bacterium.</title>
        <authorList>
            <person name="Yasuike M."/>
            <person name="Nakamura Y."/>
            <person name="Kai W."/>
            <person name="Fujiwara A."/>
            <person name="Fukui Y."/>
            <person name="Satomi M."/>
            <person name="Sano M."/>
        </authorList>
    </citation>
    <scope>NUCLEOTIDE SEQUENCE [LARGE SCALE GENOMIC DNA]</scope>
</reference>
<dbReference type="EMBL" id="BARX01000018">
    <property type="protein sequence ID" value="GAD02639.1"/>
    <property type="molecule type" value="Genomic_DNA"/>
</dbReference>
<dbReference type="InterPro" id="IPR015422">
    <property type="entry name" value="PyrdxlP-dep_Trfase_small"/>
</dbReference>
<sequence>MSFSVEAARKLFPALNARGDEEPFIYLDGPGGAQLPASVLQAMNDYFIKGNSNLGGAFASSKHTEQVVEKGRQQAKTLLNAASANNIVFDANMTSLTFKLSRAISRDWQANDEILVTALDHYSNVSSWQHAAADKGAKVHQVRVDPVNCNLDYAHLESLINSNTRLIALTYASNTSGSIVDLQRVIQKAKSVGAMVYVDAVHYVPHRLVDVQQLGCDFLLCSAYKFFGPHLGIAYVSDPWLELLKPYKVEPATNIGPGRFETGTQSFAAIAGMSAAVDYLADWNPQQNKRAALTASFEQFAAHEQALSEHFLERLAAHPQATLYGESSLQSTHMRTATFSLRWPNIQPQQIAAMLGEHNIATWHGHFYAQGMMEQLGLMDKGGVLRVGCMHYNTHQEVDRLWDLLDSYCA</sequence>
<dbReference type="InterPro" id="IPR015424">
    <property type="entry name" value="PyrdxlP-dep_Trfase"/>
</dbReference>
<dbReference type="RefSeq" id="WP_016402406.1">
    <property type="nucleotide sequence ID" value="NZ_BARX01000018.1"/>
</dbReference>
<name>R9PMQ2_AGAAL</name>
<dbReference type="PANTHER" id="PTHR43586">
    <property type="entry name" value="CYSTEINE DESULFURASE"/>
    <property type="match status" value="1"/>
</dbReference>
<dbReference type="EC" id="2.8.1.7" evidence="3"/>
<feature type="domain" description="Aminotransferase class V" evidence="2">
    <location>
        <begin position="25"/>
        <end position="401"/>
    </location>
</feature>
<dbReference type="GO" id="GO:0031071">
    <property type="term" value="F:cysteine desulfurase activity"/>
    <property type="evidence" value="ECO:0007669"/>
    <property type="project" value="UniProtKB-EC"/>
</dbReference>
<organism evidence="3 4">
    <name type="scientific">Agarivorans albus MKT 106</name>
    <dbReference type="NCBI Taxonomy" id="1331007"/>
    <lineage>
        <taxon>Bacteria</taxon>
        <taxon>Pseudomonadati</taxon>
        <taxon>Pseudomonadota</taxon>
        <taxon>Gammaproteobacteria</taxon>
        <taxon>Alteromonadales</taxon>
        <taxon>Alteromonadaceae</taxon>
        <taxon>Agarivorans</taxon>
    </lineage>
</organism>
<evidence type="ECO:0000313" key="4">
    <source>
        <dbReference type="Proteomes" id="UP000014461"/>
    </source>
</evidence>
<dbReference type="PANTHER" id="PTHR43586:SF21">
    <property type="entry name" value="PYRIDOXAL PHOSPHATE (PLP)-DEPENDENT ASPARTATE AMINOTRANSFERASE SUPERFAMILY"/>
    <property type="match status" value="1"/>
</dbReference>
<keyword evidence="1" id="KW-0663">Pyridoxal phosphate</keyword>
<dbReference type="NCBIfam" id="TIGR01976">
    <property type="entry name" value="am_tr_V_VC1184"/>
    <property type="match status" value="1"/>
</dbReference>
<dbReference type="Gene3D" id="3.40.640.10">
    <property type="entry name" value="Type I PLP-dependent aspartate aminotransferase-like (Major domain)"/>
    <property type="match status" value="1"/>
</dbReference>
<comment type="caution">
    <text evidence="3">The sequence shown here is derived from an EMBL/GenBank/DDBJ whole genome shotgun (WGS) entry which is preliminary data.</text>
</comment>
<dbReference type="STRING" id="1331007.AALB_2719"/>
<dbReference type="AlphaFoldDB" id="R9PMQ2"/>
<dbReference type="InterPro" id="IPR000192">
    <property type="entry name" value="Aminotrans_V_dom"/>
</dbReference>
<dbReference type="SUPFAM" id="SSF53383">
    <property type="entry name" value="PLP-dependent transferases"/>
    <property type="match status" value="1"/>
</dbReference>
<protein>
    <submittedName>
        <fullName evidence="3">Cysteine desulfurase</fullName>
        <ecNumber evidence="3">2.8.1.7</ecNumber>
    </submittedName>
</protein>
<dbReference type="OrthoDB" id="7592443at2"/>
<dbReference type="Proteomes" id="UP000014461">
    <property type="component" value="Unassembled WGS sequence"/>
</dbReference>
<dbReference type="Pfam" id="PF00266">
    <property type="entry name" value="Aminotran_5"/>
    <property type="match status" value="1"/>
</dbReference>
<keyword evidence="4" id="KW-1185">Reference proteome</keyword>
<evidence type="ECO:0000256" key="1">
    <source>
        <dbReference type="ARBA" id="ARBA00022898"/>
    </source>
</evidence>
<proteinExistence type="predicted"/>
<keyword evidence="3" id="KW-0808">Transferase</keyword>
<evidence type="ECO:0000259" key="2">
    <source>
        <dbReference type="Pfam" id="PF00266"/>
    </source>
</evidence>
<gene>
    <name evidence="3" type="ORF">AALB_2719</name>
</gene>
<accession>R9PMQ2</accession>
<dbReference type="Gene3D" id="3.90.1150.10">
    <property type="entry name" value="Aspartate Aminotransferase, domain 1"/>
    <property type="match status" value="1"/>
</dbReference>
<evidence type="ECO:0000313" key="3">
    <source>
        <dbReference type="EMBL" id="GAD02639.1"/>
    </source>
</evidence>